<sequence>MTKKYFFLKCFLLFNFLCCYSQIVNEGLLQIEPATNVYFENEYTNKNTGSHESNGNLYLNDSFINNGNTSSTSGTTYFKSSDNPLVSISGTSNAIQFNNLEIDITAISKKGVSVEDGFALQVENALNLVSGDIRLTGEAQLVQTHLGVDANTVSSGKILIDQQGYASAYKYNYWSAPVNNGGVFTLLDGKFDGSDADVNPFNPQAMSFSTSSPYNGLPSVLDGSGNVTTSLTINTRWIYKYLQGVGAYGDWVSLNQNSALNPAEGYTMKGTNTVLTSQNYVYYGAPNNGEYLMPINSGEESLLGNPYPSALDAEAFITDNLALFDALYFWVDGGSTSHGTTDYLGGYAIRNLSGGTAPSVPASLVGGLGSAGSAEAPNRYVPIGQGFFVNAYASGSIVFNNSQRAFVTESSGNSVFYDGSSVSDRDVNNQYIRIGYQDPEGFHRQLLLAFLPNSPADIHYNLGYDALLIDNRDDDLFFVVDDELNKKFAIQGVDAFHESIELPLGIVISEAGLHEIMIDEIDNFQNTIYLKDNVLNTTHNLSASNFSINLPAGEYLDRYSLVFLPQESLSTSNADLLNINVFYDGQNNIVVNNTDGITIKSIKIYNVLGQEILNTNTNLNNKDRVQIPFNQGKGVYLVNVETIDSKLTKKILN</sequence>
<accession>A0ABW5K3I3</accession>
<dbReference type="InterPro" id="IPR026444">
    <property type="entry name" value="Secre_tail"/>
</dbReference>
<evidence type="ECO:0000256" key="1">
    <source>
        <dbReference type="ARBA" id="ARBA00022729"/>
    </source>
</evidence>
<feature type="chain" id="PRO_5045379876" evidence="2">
    <location>
        <begin position="22"/>
        <end position="653"/>
    </location>
</feature>
<dbReference type="EMBL" id="JBHULM010000011">
    <property type="protein sequence ID" value="MFD2543392.1"/>
    <property type="molecule type" value="Genomic_DNA"/>
</dbReference>
<proteinExistence type="predicted"/>
<comment type="caution">
    <text evidence="3">The sequence shown here is derived from an EMBL/GenBank/DDBJ whole genome shotgun (WGS) entry which is preliminary data.</text>
</comment>
<evidence type="ECO:0000256" key="2">
    <source>
        <dbReference type="SAM" id="SignalP"/>
    </source>
</evidence>
<evidence type="ECO:0000313" key="4">
    <source>
        <dbReference type="Proteomes" id="UP001597467"/>
    </source>
</evidence>
<feature type="signal peptide" evidence="2">
    <location>
        <begin position="1"/>
        <end position="21"/>
    </location>
</feature>
<dbReference type="Proteomes" id="UP001597467">
    <property type="component" value="Unassembled WGS sequence"/>
</dbReference>
<keyword evidence="4" id="KW-1185">Reference proteome</keyword>
<evidence type="ECO:0000313" key="3">
    <source>
        <dbReference type="EMBL" id="MFD2543392.1"/>
    </source>
</evidence>
<dbReference type="RefSeq" id="WP_379905229.1">
    <property type="nucleotide sequence ID" value="NZ_JBHULM010000011.1"/>
</dbReference>
<name>A0ABW5K3I3_9FLAO</name>
<protein>
    <submittedName>
        <fullName evidence="3">T9SS type A sorting domain-containing protein</fullName>
    </submittedName>
</protein>
<keyword evidence="1 2" id="KW-0732">Signal</keyword>
<gene>
    <name evidence="3" type="ORF">ACFSSB_13750</name>
</gene>
<reference evidence="4" key="1">
    <citation type="journal article" date="2019" name="Int. J. Syst. Evol. Microbiol.">
        <title>The Global Catalogue of Microorganisms (GCM) 10K type strain sequencing project: providing services to taxonomists for standard genome sequencing and annotation.</title>
        <authorList>
            <consortium name="The Broad Institute Genomics Platform"/>
            <consortium name="The Broad Institute Genome Sequencing Center for Infectious Disease"/>
            <person name="Wu L."/>
            <person name="Ma J."/>
        </authorList>
    </citation>
    <scope>NUCLEOTIDE SEQUENCE [LARGE SCALE GENOMIC DNA]</scope>
    <source>
        <strain evidence="4">KCTC 42808</strain>
    </source>
</reference>
<organism evidence="3 4">
    <name type="scientific">Lacinutrix gracilariae</name>
    <dbReference type="NCBI Taxonomy" id="1747198"/>
    <lineage>
        <taxon>Bacteria</taxon>
        <taxon>Pseudomonadati</taxon>
        <taxon>Bacteroidota</taxon>
        <taxon>Flavobacteriia</taxon>
        <taxon>Flavobacteriales</taxon>
        <taxon>Flavobacteriaceae</taxon>
        <taxon>Lacinutrix</taxon>
    </lineage>
</organism>
<dbReference type="NCBIfam" id="TIGR04183">
    <property type="entry name" value="Por_Secre_tail"/>
    <property type="match status" value="1"/>
</dbReference>